<keyword evidence="2" id="KW-1185">Reference proteome</keyword>
<sequence length="88" mass="9980">MFSAPQYAVFPATFMLRSAPNCMLGVKATQSRQDGCSLFAWKLSFQTQQQSYEQDEEPFSYYVDVRLMPSCDPAQMSMLCGDLVRLSC</sequence>
<evidence type="ECO:0000313" key="1">
    <source>
        <dbReference type="EMBL" id="GFY06541.1"/>
    </source>
</evidence>
<gene>
    <name evidence="1" type="ORF">TNCV_3523971</name>
</gene>
<organism evidence="1 2">
    <name type="scientific">Trichonephila clavipes</name>
    <name type="common">Golden silk orbweaver</name>
    <name type="synonym">Nephila clavipes</name>
    <dbReference type="NCBI Taxonomy" id="2585209"/>
    <lineage>
        <taxon>Eukaryota</taxon>
        <taxon>Metazoa</taxon>
        <taxon>Ecdysozoa</taxon>
        <taxon>Arthropoda</taxon>
        <taxon>Chelicerata</taxon>
        <taxon>Arachnida</taxon>
        <taxon>Araneae</taxon>
        <taxon>Araneomorphae</taxon>
        <taxon>Entelegynae</taxon>
        <taxon>Araneoidea</taxon>
        <taxon>Nephilidae</taxon>
        <taxon>Trichonephila</taxon>
    </lineage>
</organism>
<dbReference type="EMBL" id="BMAU01021261">
    <property type="protein sequence ID" value="GFY06541.1"/>
    <property type="molecule type" value="Genomic_DNA"/>
</dbReference>
<proteinExistence type="predicted"/>
<accession>A0A8X6S6D8</accession>
<reference evidence="1" key="1">
    <citation type="submission" date="2020-08" db="EMBL/GenBank/DDBJ databases">
        <title>Multicomponent nature underlies the extraordinary mechanical properties of spider dragline silk.</title>
        <authorList>
            <person name="Kono N."/>
            <person name="Nakamura H."/>
            <person name="Mori M."/>
            <person name="Yoshida Y."/>
            <person name="Ohtoshi R."/>
            <person name="Malay A.D."/>
            <person name="Moran D.A.P."/>
            <person name="Tomita M."/>
            <person name="Numata K."/>
            <person name="Arakawa K."/>
        </authorList>
    </citation>
    <scope>NUCLEOTIDE SEQUENCE</scope>
</reference>
<comment type="caution">
    <text evidence="1">The sequence shown here is derived from an EMBL/GenBank/DDBJ whole genome shotgun (WGS) entry which is preliminary data.</text>
</comment>
<protein>
    <submittedName>
        <fullName evidence="1">Uncharacterized protein</fullName>
    </submittedName>
</protein>
<dbReference type="AlphaFoldDB" id="A0A8X6S6D8"/>
<dbReference type="Proteomes" id="UP000887159">
    <property type="component" value="Unassembled WGS sequence"/>
</dbReference>
<name>A0A8X6S6D8_TRICX</name>
<evidence type="ECO:0000313" key="2">
    <source>
        <dbReference type="Proteomes" id="UP000887159"/>
    </source>
</evidence>